<keyword evidence="3" id="KW-1185">Reference proteome</keyword>
<name>A0A0S4J7Z3_BODSA</name>
<accession>A0A0S4J7Z3</accession>
<feature type="compositionally biased region" description="Basic and acidic residues" evidence="1">
    <location>
        <begin position="83"/>
        <end position="94"/>
    </location>
</feature>
<evidence type="ECO:0000256" key="1">
    <source>
        <dbReference type="SAM" id="MobiDB-lite"/>
    </source>
</evidence>
<feature type="region of interest" description="Disordered" evidence="1">
    <location>
        <begin position="180"/>
        <end position="211"/>
    </location>
</feature>
<feature type="region of interest" description="Disordered" evidence="1">
    <location>
        <begin position="1"/>
        <end position="21"/>
    </location>
</feature>
<evidence type="ECO:0000313" key="2">
    <source>
        <dbReference type="EMBL" id="CUG62689.1"/>
    </source>
</evidence>
<dbReference type="Proteomes" id="UP000051952">
    <property type="component" value="Unassembled WGS sequence"/>
</dbReference>
<feature type="compositionally biased region" description="Basic and acidic residues" evidence="1">
    <location>
        <begin position="135"/>
        <end position="146"/>
    </location>
</feature>
<gene>
    <name evidence="2" type="ORF">BSAL_82150</name>
</gene>
<feature type="region of interest" description="Disordered" evidence="1">
    <location>
        <begin position="130"/>
        <end position="156"/>
    </location>
</feature>
<proteinExistence type="predicted"/>
<evidence type="ECO:0000313" key="3">
    <source>
        <dbReference type="Proteomes" id="UP000051952"/>
    </source>
</evidence>
<dbReference type="AlphaFoldDB" id="A0A0S4J7Z3"/>
<dbReference type="VEuPathDB" id="TriTrypDB:BSAL_82150"/>
<protein>
    <submittedName>
        <fullName evidence="2">Uncharacterized protein</fullName>
    </submittedName>
</protein>
<organism evidence="2 3">
    <name type="scientific">Bodo saltans</name>
    <name type="common">Flagellated protozoan</name>
    <dbReference type="NCBI Taxonomy" id="75058"/>
    <lineage>
        <taxon>Eukaryota</taxon>
        <taxon>Discoba</taxon>
        <taxon>Euglenozoa</taxon>
        <taxon>Kinetoplastea</taxon>
        <taxon>Metakinetoplastina</taxon>
        <taxon>Eubodonida</taxon>
        <taxon>Bodonidae</taxon>
        <taxon>Bodo</taxon>
    </lineage>
</organism>
<reference evidence="3" key="1">
    <citation type="submission" date="2015-09" db="EMBL/GenBank/DDBJ databases">
        <authorList>
            <consortium name="Pathogen Informatics"/>
        </authorList>
    </citation>
    <scope>NUCLEOTIDE SEQUENCE [LARGE SCALE GENOMIC DNA]</scope>
    <source>
        <strain evidence="3">Lake Konstanz</strain>
    </source>
</reference>
<dbReference type="EMBL" id="CYKH01000904">
    <property type="protein sequence ID" value="CUG62689.1"/>
    <property type="molecule type" value="Genomic_DNA"/>
</dbReference>
<feature type="region of interest" description="Disordered" evidence="1">
    <location>
        <begin position="63"/>
        <end position="110"/>
    </location>
</feature>
<sequence>MSTALPFGGPTDSTSGFRGPLKVVDRSNAYSKFSKRSPNKGMPSNLFDPNVEVPASRPVVINANPLQGGAPQVSKPLGLRITKKADSQQEEPQKYSKRIGYQPPHENSDNACFTAFGQRYGGKTVVVHTNQESGPAKDRNERDMARFRQTPRPESNVLLPQTLQDSTPRPKAQRFQTSTRFGASLVGVLGDKPPQDPTPRHRVQPPWHTAE</sequence>